<protein>
    <recommendedName>
        <fullName evidence="4">MARVEL domain-containing protein</fullName>
    </recommendedName>
</protein>
<reference evidence="2" key="1">
    <citation type="submission" date="2020-04" db="EMBL/GenBank/DDBJ databases">
        <title>Analysis of mating type loci in Filobasidium floriforme.</title>
        <authorList>
            <person name="Nowrousian M."/>
        </authorList>
    </citation>
    <scope>NUCLEOTIDE SEQUENCE</scope>
    <source>
        <strain evidence="2">CBS 6242</strain>
    </source>
</reference>
<feature type="transmembrane region" description="Helical" evidence="1">
    <location>
        <begin position="80"/>
        <end position="100"/>
    </location>
</feature>
<evidence type="ECO:0008006" key="4">
    <source>
        <dbReference type="Google" id="ProtNLM"/>
    </source>
</evidence>
<feature type="transmembrane region" description="Helical" evidence="1">
    <location>
        <begin position="12"/>
        <end position="32"/>
    </location>
</feature>
<evidence type="ECO:0000256" key="1">
    <source>
        <dbReference type="SAM" id="Phobius"/>
    </source>
</evidence>
<keyword evidence="1" id="KW-0812">Transmembrane</keyword>
<dbReference type="Proteomes" id="UP000812966">
    <property type="component" value="Unassembled WGS sequence"/>
</dbReference>
<proteinExistence type="predicted"/>
<evidence type="ECO:0000313" key="2">
    <source>
        <dbReference type="EMBL" id="KAG7528331.1"/>
    </source>
</evidence>
<feature type="transmembrane region" description="Helical" evidence="1">
    <location>
        <begin position="52"/>
        <end position="75"/>
    </location>
</feature>
<feature type="transmembrane region" description="Helical" evidence="1">
    <location>
        <begin position="132"/>
        <end position="153"/>
    </location>
</feature>
<dbReference type="AlphaFoldDB" id="A0A8K0NMD3"/>
<dbReference type="EMBL" id="JABELV010000190">
    <property type="protein sequence ID" value="KAG7528331.1"/>
    <property type="molecule type" value="Genomic_DNA"/>
</dbReference>
<evidence type="ECO:0000313" key="3">
    <source>
        <dbReference type="Proteomes" id="UP000812966"/>
    </source>
</evidence>
<organism evidence="2 3">
    <name type="scientific">Filobasidium floriforme</name>
    <dbReference type="NCBI Taxonomy" id="5210"/>
    <lineage>
        <taxon>Eukaryota</taxon>
        <taxon>Fungi</taxon>
        <taxon>Dikarya</taxon>
        <taxon>Basidiomycota</taxon>
        <taxon>Agaricomycotina</taxon>
        <taxon>Tremellomycetes</taxon>
        <taxon>Filobasidiales</taxon>
        <taxon>Filobasidiaceae</taxon>
        <taxon>Filobasidium</taxon>
    </lineage>
</organism>
<keyword evidence="1" id="KW-0472">Membrane</keyword>
<keyword evidence="1" id="KW-1133">Transmembrane helix</keyword>
<gene>
    <name evidence="2" type="ORF">FFLO_06242</name>
</gene>
<sequence length="173" mass="19127">MPSERSLKILHTPWLVLSTITSIVALAISASLVDYYNNNGYPAIDGDYKPRIRIVLVASVWMAFFSIYLLVGFLLAPGNILFGILAHWVALTIGFLLFLIGNSSLTSLTDGTSCGNVGDAFRRCNIVKGLVVVAWIDVIVIFVMWLFVTLLAWKARKALGIHRSSLLDAWLAW</sequence>
<name>A0A8K0NMD3_9TREE</name>
<dbReference type="OrthoDB" id="2117453at2759"/>
<keyword evidence="3" id="KW-1185">Reference proteome</keyword>
<comment type="caution">
    <text evidence="2">The sequence shown here is derived from an EMBL/GenBank/DDBJ whole genome shotgun (WGS) entry which is preliminary data.</text>
</comment>
<accession>A0A8K0NMD3</accession>